<gene>
    <name evidence="1" type="ORF">DW206_27100</name>
</gene>
<evidence type="ECO:0000313" key="1">
    <source>
        <dbReference type="EMBL" id="RHH37686.1"/>
    </source>
</evidence>
<dbReference type="AlphaFoldDB" id="A0A414WNU7"/>
<dbReference type="RefSeq" id="WP_118299861.1">
    <property type="nucleotide sequence ID" value="NZ_JAQEVX010000066.1"/>
</dbReference>
<organism evidence="1 2">
    <name type="scientific">Bacteroides ovatus</name>
    <dbReference type="NCBI Taxonomy" id="28116"/>
    <lineage>
        <taxon>Bacteria</taxon>
        <taxon>Pseudomonadati</taxon>
        <taxon>Bacteroidota</taxon>
        <taxon>Bacteroidia</taxon>
        <taxon>Bacteroidales</taxon>
        <taxon>Bacteroidaceae</taxon>
        <taxon>Bacteroides</taxon>
    </lineage>
</organism>
<sequence>MNTVELVYALKSRLYDNAINLYKDAYNKPVDGLDDYSEAIKTFQTLSEKEKEHVLFLIRTVIWDTMSDLFSWLDGNYLLTGQTDDAVLKIDENKMSGNLQDIWVSIEEDMSKEDIEESYLQ</sequence>
<accession>A0A414WNU7</accession>
<name>A0A414WNU7_BACOV</name>
<reference evidence="1 2" key="1">
    <citation type="submission" date="2018-08" db="EMBL/GenBank/DDBJ databases">
        <title>A genome reference for cultivated species of the human gut microbiota.</title>
        <authorList>
            <person name="Zou Y."/>
            <person name="Xue W."/>
            <person name="Luo G."/>
        </authorList>
    </citation>
    <scope>NUCLEOTIDE SEQUENCE [LARGE SCALE GENOMIC DNA]</scope>
    <source>
        <strain evidence="1 2">AM17-48</strain>
    </source>
</reference>
<comment type="caution">
    <text evidence="1">The sequence shown here is derived from an EMBL/GenBank/DDBJ whole genome shotgun (WGS) entry which is preliminary data.</text>
</comment>
<proteinExistence type="predicted"/>
<protein>
    <submittedName>
        <fullName evidence="1">Uncharacterized protein</fullName>
    </submittedName>
</protein>
<dbReference type="EMBL" id="QRJR01000069">
    <property type="protein sequence ID" value="RHH37686.1"/>
    <property type="molecule type" value="Genomic_DNA"/>
</dbReference>
<dbReference type="Proteomes" id="UP000283329">
    <property type="component" value="Unassembled WGS sequence"/>
</dbReference>
<evidence type="ECO:0000313" key="2">
    <source>
        <dbReference type="Proteomes" id="UP000283329"/>
    </source>
</evidence>